<organism evidence="2">
    <name type="scientific">Heterosigma akashiwo</name>
    <name type="common">Chromophytic alga</name>
    <name type="synonym">Heterosigma carterae</name>
    <dbReference type="NCBI Taxonomy" id="2829"/>
    <lineage>
        <taxon>Eukaryota</taxon>
        <taxon>Sar</taxon>
        <taxon>Stramenopiles</taxon>
        <taxon>Ochrophyta</taxon>
        <taxon>Raphidophyceae</taxon>
        <taxon>Chattonellales</taxon>
        <taxon>Chattonellaceae</taxon>
        <taxon>Heterosigma</taxon>
    </lineage>
</organism>
<evidence type="ECO:0000313" key="2">
    <source>
        <dbReference type="EMBL" id="CAE0628059.1"/>
    </source>
</evidence>
<gene>
    <name evidence="2" type="ORF">HAKA00212_LOCUS6739</name>
</gene>
<feature type="chain" id="PRO_5030590211" evidence="1">
    <location>
        <begin position="22"/>
        <end position="337"/>
    </location>
</feature>
<feature type="signal peptide" evidence="1">
    <location>
        <begin position="1"/>
        <end position="21"/>
    </location>
</feature>
<keyword evidence="1" id="KW-0732">Signal</keyword>
<reference evidence="2" key="1">
    <citation type="submission" date="2021-01" db="EMBL/GenBank/DDBJ databases">
        <authorList>
            <person name="Corre E."/>
            <person name="Pelletier E."/>
            <person name="Niang G."/>
            <person name="Scheremetjew M."/>
            <person name="Finn R."/>
            <person name="Kale V."/>
            <person name="Holt S."/>
            <person name="Cochrane G."/>
            <person name="Meng A."/>
            <person name="Brown T."/>
            <person name="Cohen L."/>
        </authorList>
    </citation>
    <scope>NUCLEOTIDE SEQUENCE</scope>
    <source>
        <strain evidence="2">CCMP3107</strain>
    </source>
</reference>
<dbReference type="AlphaFoldDB" id="A0A7S3XP28"/>
<dbReference type="EMBL" id="HBIU01014511">
    <property type="protein sequence ID" value="CAE0628059.1"/>
    <property type="molecule type" value="Transcribed_RNA"/>
</dbReference>
<evidence type="ECO:0000256" key="1">
    <source>
        <dbReference type="SAM" id="SignalP"/>
    </source>
</evidence>
<protein>
    <submittedName>
        <fullName evidence="2">Uncharacterized protein</fullName>
    </submittedName>
</protein>
<sequence>MIMKYLCVLVFGALLIANTNAFQIQQGASKRTRLTSLKMEISKKEESGIDRRTFITDVAVLGTALVALPVNPIKGSIIAGAAPASVFSGEYSDPNHPGMKRSIEAVGSKIVIKGSDDGLNVWELTAVPKGESVLIDFSPKGGPKDLLGKWDGSGIVFPDGNKWSKITPNTFVGDYADPNHPGMPRKISLGAKGALTIKGSDDGEAFWELAGTVSGPNVLIDFSPKGGPKDLVGKWDGSGIIFPDGNKWSIITKATYVGDYSDPKHPGSPRKIAVDPATGEVDVTGDDGRGPWALRASVDGPFILVDFSPKGGPKNLMGHWVGDGIAWPDGNKWTIKN</sequence>
<name>A0A7S3XP28_HETAK</name>
<accession>A0A7S3XP28</accession>
<proteinExistence type="predicted"/>